<reference evidence="5 6" key="1">
    <citation type="submission" date="2015-11" db="EMBL/GenBank/DDBJ databases">
        <title>Whole-Genome Sequence of Candidatus Oderbacter manganicum from the National Park Lower Oder Valley, Germany.</title>
        <authorList>
            <person name="Braun B."/>
            <person name="Liere K."/>
            <person name="Szewzyk U."/>
        </authorList>
    </citation>
    <scope>NUCLEOTIDE SEQUENCE [LARGE SCALE GENOMIC DNA]</scope>
    <source>
        <strain evidence="5 6">OTSz_A_272</strain>
    </source>
</reference>
<protein>
    <recommendedName>
        <fullName evidence="4">RNA 2-O ribose methyltransferase substrate binding domain-containing protein</fullName>
    </recommendedName>
</protein>
<dbReference type="GO" id="GO:0005737">
    <property type="term" value="C:cytoplasm"/>
    <property type="evidence" value="ECO:0007669"/>
    <property type="project" value="UniProtKB-ARBA"/>
</dbReference>
<dbReference type="RefSeq" id="WP_066767490.1">
    <property type="nucleotide sequence ID" value="NZ_CP013244.1"/>
</dbReference>
<dbReference type="PANTHER" id="PTHR43191">
    <property type="entry name" value="RRNA METHYLTRANSFERASE 3"/>
    <property type="match status" value="1"/>
</dbReference>
<evidence type="ECO:0000256" key="3">
    <source>
        <dbReference type="ARBA" id="ARBA00022679"/>
    </source>
</evidence>
<dbReference type="GO" id="GO:0003723">
    <property type="term" value="F:RNA binding"/>
    <property type="evidence" value="ECO:0007669"/>
    <property type="project" value="InterPro"/>
</dbReference>
<dbReference type="GO" id="GO:0032259">
    <property type="term" value="P:methylation"/>
    <property type="evidence" value="ECO:0007669"/>
    <property type="project" value="UniProtKB-KW"/>
</dbReference>
<dbReference type="InParanoid" id="A0A1B1AE93"/>
<dbReference type="AlphaFoldDB" id="A0A1B1AE93"/>
<comment type="similarity">
    <text evidence="1">Belongs to the class IV-like SAM-binding methyltransferase superfamily. RNA methyltransferase TrmH family.</text>
</comment>
<dbReference type="InterPro" id="IPR029064">
    <property type="entry name" value="Ribosomal_eL30-like_sf"/>
</dbReference>
<evidence type="ECO:0000313" key="6">
    <source>
        <dbReference type="Proteomes" id="UP000092498"/>
    </source>
</evidence>
<dbReference type="Proteomes" id="UP000092498">
    <property type="component" value="Chromosome"/>
</dbReference>
<accession>A0A1B1AE93</accession>
<dbReference type="SUPFAM" id="SSF55315">
    <property type="entry name" value="L30e-like"/>
    <property type="match status" value="1"/>
</dbReference>
<dbReference type="STRING" id="1759059.ATE48_02495"/>
<dbReference type="InterPro" id="IPR029028">
    <property type="entry name" value="Alpha/beta_knot_MTases"/>
</dbReference>
<evidence type="ECO:0000256" key="1">
    <source>
        <dbReference type="ARBA" id="ARBA00007228"/>
    </source>
</evidence>
<dbReference type="InterPro" id="IPR053888">
    <property type="entry name" value="MRM3-like_sub_bind"/>
</dbReference>
<dbReference type="Gene3D" id="3.30.1330.30">
    <property type="match status" value="1"/>
</dbReference>
<dbReference type="EMBL" id="CP013244">
    <property type="protein sequence ID" value="ANP44872.1"/>
    <property type="molecule type" value="Genomic_DNA"/>
</dbReference>
<gene>
    <name evidence="5" type="ORF">ATE48_02495</name>
</gene>
<dbReference type="SMART" id="SM00967">
    <property type="entry name" value="SpoU_sub_bind"/>
    <property type="match status" value="1"/>
</dbReference>
<evidence type="ECO:0000256" key="2">
    <source>
        <dbReference type="ARBA" id="ARBA00022603"/>
    </source>
</evidence>
<dbReference type="Pfam" id="PF00588">
    <property type="entry name" value="SpoU_methylase"/>
    <property type="match status" value="1"/>
</dbReference>
<proteinExistence type="inferred from homology"/>
<dbReference type="OrthoDB" id="9794400at2"/>
<evidence type="ECO:0000313" key="5">
    <source>
        <dbReference type="EMBL" id="ANP44872.1"/>
    </source>
</evidence>
<evidence type="ECO:0000259" key="4">
    <source>
        <dbReference type="SMART" id="SM00967"/>
    </source>
</evidence>
<keyword evidence="2" id="KW-0489">Methyltransferase</keyword>
<feature type="domain" description="RNA 2-O ribose methyltransferase substrate binding" evidence="4">
    <location>
        <begin position="32"/>
        <end position="108"/>
    </location>
</feature>
<name>A0A1B1AE93_9PROT</name>
<dbReference type="GO" id="GO:0008173">
    <property type="term" value="F:RNA methyltransferase activity"/>
    <property type="evidence" value="ECO:0007669"/>
    <property type="project" value="InterPro"/>
</dbReference>
<dbReference type="PANTHER" id="PTHR43191:SF2">
    <property type="entry name" value="RRNA METHYLTRANSFERASE 3, MITOCHONDRIAL"/>
    <property type="match status" value="1"/>
</dbReference>
<keyword evidence="3" id="KW-0808">Transferase</keyword>
<dbReference type="InterPro" id="IPR029026">
    <property type="entry name" value="tRNA_m1G_MTases_N"/>
</dbReference>
<dbReference type="InterPro" id="IPR001537">
    <property type="entry name" value="SpoU_MeTrfase"/>
</dbReference>
<dbReference type="Pfam" id="PF22435">
    <property type="entry name" value="MRM3-like_sub_bind"/>
    <property type="match status" value="1"/>
</dbReference>
<sequence length="268" mass="29001">MAHHISSASNPQIKTLKSLHLKKGRAETGLFLAEGARLAVEAADLGVWPEILVFSPAAREREHVRALIEQAEARRVRTIETSESILAQISKRDNPQTVLGAYKQRLTPLDQISGDTIVALEAIRDPGNLGTIMRTADSTGAGGVILIGESCDPFSVEAVRASMGSLFAMKLARASFEELLRFKQERGARMMGLSLKGAAFDSDRPAPARAIVLMGNEQSGLAPHMEAACDLLVKLPMRGRADSLNLAIATGVMLYDLWRRRGYDGARA</sequence>
<dbReference type="SUPFAM" id="SSF75217">
    <property type="entry name" value="alpha/beta knot"/>
    <property type="match status" value="1"/>
</dbReference>
<dbReference type="GO" id="GO:0006396">
    <property type="term" value="P:RNA processing"/>
    <property type="evidence" value="ECO:0007669"/>
    <property type="project" value="InterPro"/>
</dbReference>
<dbReference type="KEGG" id="cbot:ATE48_02495"/>
<dbReference type="Gene3D" id="3.40.1280.10">
    <property type="match status" value="1"/>
</dbReference>
<keyword evidence="6" id="KW-1185">Reference proteome</keyword>
<dbReference type="CDD" id="cd18095">
    <property type="entry name" value="SpoU-like_rRNA-MTase"/>
    <property type="match status" value="1"/>
</dbReference>
<organism evidence="5 6">
    <name type="scientific">Candidatus Viadribacter manganicus</name>
    <dbReference type="NCBI Taxonomy" id="1759059"/>
    <lineage>
        <taxon>Bacteria</taxon>
        <taxon>Pseudomonadati</taxon>
        <taxon>Pseudomonadota</taxon>
        <taxon>Alphaproteobacteria</taxon>
        <taxon>Hyphomonadales</taxon>
        <taxon>Hyphomonadaceae</taxon>
        <taxon>Candidatus Viadribacter</taxon>
    </lineage>
</organism>
<dbReference type="InterPro" id="IPR013123">
    <property type="entry name" value="SpoU_subst-bd"/>
</dbReference>
<dbReference type="InterPro" id="IPR051259">
    <property type="entry name" value="rRNA_Methyltransferase"/>
</dbReference>